<feature type="transmembrane region" description="Helical" evidence="19">
    <location>
        <begin position="127"/>
        <end position="144"/>
    </location>
</feature>
<reference evidence="20 21" key="1">
    <citation type="submission" date="2014-11" db="EMBL/GenBank/DDBJ databases">
        <title>Whole genome shotgun sequence of Sphingomonas parapaucimobilis NBRC 15100.</title>
        <authorList>
            <person name="Katano-Makiyama Y."/>
            <person name="Hosoyama A."/>
            <person name="Hashimoto M."/>
            <person name="Hosoyama Y."/>
            <person name="Noguchi M."/>
            <person name="Numata M."/>
            <person name="Tsuchikane K."/>
            <person name="Hirakata S."/>
            <person name="Uohara A."/>
            <person name="Shimodaira J."/>
            <person name="Ohji S."/>
            <person name="Ichikawa N."/>
            <person name="Kimura A."/>
            <person name="Yamazoe A."/>
            <person name="Fujita N."/>
        </authorList>
    </citation>
    <scope>NUCLEOTIDE SEQUENCE [LARGE SCALE GENOMIC DNA]</scope>
    <source>
        <strain evidence="20 21">NBRC 15100</strain>
    </source>
</reference>
<dbReference type="PANTHER" id="PTHR46382">
    <property type="entry name" value="PHOSPHATIDATE CYTIDYLYLTRANSFERASE"/>
    <property type="match status" value="1"/>
</dbReference>
<dbReference type="InterPro" id="IPR000374">
    <property type="entry name" value="PC_trans"/>
</dbReference>
<comment type="similarity">
    <text evidence="5 18">Belongs to the CDS family.</text>
</comment>
<organism evidence="20 21">
    <name type="scientific">Sphingomonas parapaucimobilis NBRC 15100</name>
    <dbReference type="NCBI Taxonomy" id="1219049"/>
    <lineage>
        <taxon>Bacteria</taxon>
        <taxon>Pseudomonadati</taxon>
        <taxon>Pseudomonadota</taxon>
        <taxon>Alphaproteobacteria</taxon>
        <taxon>Sphingomonadales</taxon>
        <taxon>Sphingomonadaceae</taxon>
        <taxon>Sphingomonas</taxon>
    </lineage>
</organism>
<comment type="caution">
    <text evidence="20">The sequence shown here is derived from an EMBL/GenBank/DDBJ whole genome shotgun (WGS) entry which is preliminary data.</text>
</comment>
<gene>
    <name evidence="20" type="ORF">SP5_059_00120</name>
</gene>
<proteinExistence type="inferred from homology"/>
<dbReference type="Proteomes" id="UP000032305">
    <property type="component" value="Unassembled WGS sequence"/>
</dbReference>
<evidence type="ECO:0000256" key="5">
    <source>
        <dbReference type="ARBA" id="ARBA00010185"/>
    </source>
</evidence>
<keyword evidence="10 18" id="KW-0808">Transferase</keyword>
<dbReference type="GO" id="GO:0005886">
    <property type="term" value="C:plasma membrane"/>
    <property type="evidence" value="ECO:0007669"/>
    <property type="project" value="UniProtKB-SubCell"/>
</dbReference>
<evidence type="ECO:0000256" key="7">
    <source>
        <dbReference type="ARBA" id="ARBA00019373"/>
    </source>
</evidence>
<dbReference type="GO" id="GO:0016024">
    <property type="term" value="P:CDP-diacylglycerol biosynthetic process"/>
    <property type="evidence" value="ECO:0007669"/>
    <property type="project" value="UniProtKB-UniPathway"/>
</dbReference>
<keyword evidence="9" id="KW-0444">Lipid biosynthesis</keyword>
<evidence type="ECO:0000256" key="1">
    <source>
        <dbReference type="ARBA" id="ARBA00001698"/>
    </source>
</evidence>
<evidence type="ECO:0000256" key="9">
    <source>
        <dbReference type="ARBA" id="ARBA00022516"/>
    </source>
</evidence>
<protein>
    <recommendedName>
        <fullName evidence="7 18">Phosphatidate cytidylyltransferase</fullName>
        <ecNumber evidence="6 18">2.7.7.41</ecNumber>
    </recommendedName>
</protein>
<keyword evidence="13 19" id="KW-1133">Transmembrane helix</keyword>
<accession>A0A0A1W7Y0</accession>
<feature type="transmembrane region" description="Helical" evidence="19">
    <location>
        <begin position="85"/>
        <end position="115"/>
    </location>
</feature>
<comment type="catalytic activity">
    <reaction evidence="1 18">
        <text>a 1,2-diacyl-sn-glycero-3-phosphate + CTP + H(+) = a CDP-1,2-diacyl-sn-glycerol + diphosphate</text>
        <dbReference type="Rhea" id="RHEA:16229"/>
        <dbReference type="ChEBI" id="CHEBI:15378"/>
        <dbReference type="ChEBI" id="CHEBI:33019"/>
        <dbReference type="ChEBI" id="CHEBI:37563"/>
        <dbReference type="ChEBI" id="CHEBI:58332"/>
        <dbReference type="ChEBI" id="CHEBI:58608"/>
        <dbReference type="EC" id="2.7.7.41"/>
    </reaction>
</comment>
<evidence type="ECO:0000256" key="13">
    <source>
        <dbReference type="ARBA" id="ARBA00022989"/>
    </source>
</evidence>
<keyword evidence="15 19" id="KW-0472">Membrane</keyword>
<evidence type="ECO:0000256" key="15">
    <source>
        <dbReference type="ARBA" id="ARBA00023136"/>
    </source>
</evidence>
<evidence type="ECO:0000256" key="10">
    <source>
        <dbReference type="ARBA" id="ARBA00022679"/>
    </source>
</evidence>
<dbReference type="eggNOG" id="COG0575">
    <property type="taxonomic scope" value="Bacteria"/>
</dbReference>
<dbReference type="PROSITE" id="PS01315">
    <property type="entry name" value="CDS"/>
    <property type="match status" value="1"/>
</dbReference>
<evidence type="ECO:0000256" key="3">
    <source>
        <dbReference type="ARBA" id="ARBA00005119"/>
    </source>
</evidence>
<feature type="transmembrane region" description="Helical" evidence="19">
    <location>
        <begin position="212"/>
        <end position="231"/>
    </location>
</feature>
<feature type="transmembrane region" description="Helical" evidence="19">
    <location>
        <begin position="32"/>
        <end position="65"/>
    </location>
</feature>
<dbReference type="UniPathway" id="UPA00557">
    <property type="reaction ID" value="UER00614"/>
</dbReference>
<feature type="transmembrane region" description="Helical" evidence="19">
    <location>
        <begin position="150"/>
        <end position="168"/>
    </location>
</feature>
<dbReference type="PANTHER" id="PTHR46382:SF1">
    <property type="entry name" value="PHOSPHATIDATE CYTIDYLYLTRANSFERASE"/>
    <property type="match status" value="1"/>
</dbReference>
<comment type="pathway">
    <text evidence="4">Lipid metabolism.</text>
</comment>
<evidence type="ECO:0000256" key="14">
    <source>
        <dbReference type="ARBA" id="ARBA00023098"/>
    </source>
</evidence>
<sequence length="278" mass="29138">MTDPESPKAGVPEAAPVEIPASGMSNLTKRVLASIVMIAVASVSLVLGGLAFWLLAVVVALFMMAEWSDLLKVDARQKRLAQFALSVPLAIMAPGLAAGPGFFALGLIAATFFFLTIVSRRPEYGAGAFYVGLPVFSLLAIRLHDDGLVLSLWSMAIVWACDSGAFFVGRQFGGPKLAPSISPAKTWSGLIGGIMAATLLAVLMRWAHGLPLHLVVATPLLAVLAQMGDLFESALKRRAGVKDSGNVLPGHGGVMDRLDGIVPVAPIAALLIFLPDLF</sequence>
<dbReference type="EC" id="2.7.7.41" evidence="6 18"/>
<evidence type="ECO:0000256" key="2">
    <source>
        <dbReference type="ARBA" id="ARBA00004651"/>
    </source>
</evidence>
<keyword evidence="21" id="KW-1185">Reference proteome</keyword>
<dbReference type="Pfam" id="PF01148">
    <property type="entry name" value="CTP_transf_1"/>
    <property type="match status" value="1"/>
</dbReference>
<keyword evidence="16" id="KW-0594">Phospholipid biosynthesis</keyword>
<evidence type="ECO:0000256" key="11">
    <source>
        <dbReference type="ARBA" id="ARBA00022692"/>
    </source>
</evidence>
<evidence type="ECO:0000256" key="17">
    <source>
        <dbReference type="ARBA" id="ARBA00023264"/>
    </source>
</evidence>
<evidence type="ECO:0000256" key="6">
    <source>
        <dbReference type="ARBA" id="ARBA00012487"/>
    </source>
</evidence>
<dbReference type="GO" id="GO:0004605">
    <property type="term" value="F:phosphatidate cytidylyltransferase activity"/>
    <property type="evidence" value="ECO:0007669"/>
    <property type="project" value="UniProtKB-EC"/>
</dbReference>
<dbReference type="EMBL" id="BBPI01000059">
    <property type="protein sequence ID" value="GAM01272.1"/>
    <property type="molecule type" value="Genomic_DNA"/>
</dbReference>
<evidence type="ECO:0000256" key="4">
    <source>
        <dbReference type="ARBA" id="ARBA00005189"/>
    </source>
</evidence>
<evidence type="ECO:0000256" key="18">
    <source>
        <dbReference type="RuleBase" id="RU003938"/>
    </source>
</evidence>
<evidence type="ECO:0000313" key="20">
    <source>
        <dbReference type="EMBL" id="GAM01272.1"/>
    </source>
</evidence>
<evidence type="ECO:0000256" key="16">
    <source>
        <dbReference type="ARBA" id="ARBA00023209"/>
    </source>
</evidence>
<comment type="pathway">
    <text evidence="3 18">Phospholipid metabolism; CDP-diacylglycerol biosynthesis; CDP-diacylglycerol from sn-glycerol 3-phosphate: step 3/3.</text>
</comment>
<evidence type="ECO:0000256" key="19">
    <source>
        <dbReference type="SAM" id="Phobius"/>
    </source>
</evidence>
<keyword evidence="8" id="KW-1003">Cell membrane</keyword>
<comment type="subcellular location">
    <subcellularLocation>
        <location evidence="2">Cell membrane</location>
        <topology evidence="2">Multi-pass membrane protein</topology>
    </subcellularLocation>
</comment>
<feature type="transmembrane region" description="Helical" evidence="19">
    <location>
        <begin position="189"/>
        <end position="206"/>
    </location>
</feature>
<dbReference type="AlphaFoldDB" id="A0A0A1W7Y0"/>
<keyword evidence="17" id="KW-1208">Phospholipid metabolism</keyword>
<keyword evidence="12 18" id="KW-0548">Nucleotidyltransferase</keyword>
<evidence type="ECO:0000256" key="8">
    <source>
        <dbReference type="ARBA" id="ARBA00022475"/>
    </source>
</evidence>
<evidence type="ECO:0000313" key="21">
    <source>
        <dbReference type="Proteomes" id="UP000032305"/>
    </source>
</evidence>
<evidence type="ECO:0000256" key="12">
    <source>
        <dbReference type="ARBA" id="ARBA00022695"/>
    </source>
</evidence>
<keyword evidence="11 18" id="KW-0812">Transmembrane</keyword>
<keyword evidence="14" id="KW-0443">Lipid metabolism</keyword>
<name>A0A0A1W7Y0_9SPHN</name>